<dbReference type="InterPro" id="IPR000462">
    <property type="entry name" value="CDP-OH_P_trans"/>
</dbReference>
<keyword evidence="1 2" id="KW-0808">Transferase</keyword>
<feature type="transmembrane region" description="Helical" evidence="3">
    <location>
        <begin position="39"/>
        <end position="58"/>
    </location>
</feature>
<feature type="transmembrane region" description="Helical" evidence="3">
    <location>
        <begin position="98"/>
        <end position="118"/>
    </location>
</feature>
<keyword evidence="3" id="KW-0812">Transmembrane</keyword>
<dbReference type="InterPro" id="IPR043130">
    <property type="entry name" value="CDP-OH_PTrfase_TM_dom"/>
</dbReference>
<protein>
    <submittedName>
        <fullName evidence="4">Phosphatidylglycerophosphate synthase</fullName>
    </submittedName>
</protein>
<proteinExistence type="inferred from homology"/>
<feature type="transmembrane region" description="Helical" evidence="3">
    <location>
        <begin position="12"/>
        <end position="33"/>
    </location>
</feature>
<name>A0A840Q7U3_9PSEU</name>
<accession>A0A840Q7U3</accession>
<organism evidence="4 5">
    <name type="scientific">Saccharopolyspora phatthalungensis</name>
    <dbReference type="NCBI Taxonomy" id="664693"/>
    <lineage>
        <taxon>Bacteria</taxon>
        <taxon>Bacillati</taxon>
        <taxon>Actinomycetota</taxon>
        <taxon>Actinomycetes</taxon>
        <taxon>Pseudonocardiales</taxon>
        <taxon>Pseudonocardiaceae</taxon>
        <taxon>Saccharopolyspora</taxon>
    </lineage>
</organism>
<dbReference type="PROSITE" id="PS00379">
    <property type="entry name" value="CDP_ALCOHOL_P_TRANSF"/>
    <property type="match status" value="1"/>
</dbReference>
<dbReference type="GO" id="GO:0016780">
    <property type="term" value="F:phosphotransferase activity, for other substituted phosphate groups"/>
    <property type="evidence" value="ECO:0007669"/>
    <property type="project" value="InterPro"/>
</dbReference>
<dbReference type="InterPro" id="IPR048254">
    <property type="entry name" value="CDP_ALCOHOL_P_TRANSF_CS"/>
</dbReference>
<dbReference type="Proteomes" id="UP000584374">
    <property type="component" value="Unassembled WGS sequence"/>
</dbReference>
<keyword evidence="3" id="KW-1133">Transmembrane helix</keyword>
<dbReference type="Gene3D" id="1.20.120.1760">
    <property type="match status" value="1"/>
</dbReference>
<dbReference type="GO" id="GO:0008654">
    <property type="term" value="P:phospholipid biosynthetic process"/>
    <property type="evidence" value="ECO:0007669"/>
    <property type="project" value="InterPro"/>
</dbReference>
<evidence type="ECO:0000313" key="5">
    <source>
        <dbReference type="Proteomes" id="UP000584374"/>
    </source>
</evidence>
<dbReference type="AlphaFoldDB" id="A0A840Q7U3"/>
<feature type="transmembrane region" description="Helical" evidence="3">
    <location>
        <begin position="212"/>
        <end position="233"/>
    </location>
</feature>
<evidence type="ECO:0000256" key="3">
    <source>
        <dbReference type="SAM" id="Phobius"/>
    </source>
</evidence>
<gene>
    <name evidence="4" type="ORF">BJ970_006181</name>
</gene>
<sequence>MNTQLERHLSPFGMELAAGAAVQLALLVSLGVSVGLGPLGWLAATTYAAGLLIILAVAGRRAGTRALGPANRVTLARATLVGCVTALVADGIGGGPRTALLVALATVALILDAVDGYAARRTGSSSPLGARFDMEVDAFLILVLSVFVATSLGIWVLAIGAMRYVFVAAAWIMPWLRAPLPPSFARKAVAALQGIILVIAGAGIAARPATVVAVAVALALLLWSFGRDVAWLWRTRKRTGLSPRTRSIDSK</sequence>
<dbReference type="Pfam" id="PF01066">
    <property type="entry name" value="CDP-OH_P_transf"/>
    <property type="match status" value="1"/>
</dbReference>
<keyword evidence="3" id="KW-0472">Membrane</keyword>
<keyword evidence="5" id="KW-1185">Reference proteome</keyword>
<reference evidence="4 5" key="1">
    <citation type="submission" date="2020-08" db="EMBL/GenBank/DDBJ databases">
        <title>Sequencing the genomes of 1000 actinobacteria strains.</title>
        <authorList>
            <person name="Klenk H.-P."/>
        </authorList>
    </citation>
    <scope>NUCLEOTIDE SEQUENCE [LARGE SCALE GENOMIC DNA]</scope>
    <source>
        <strain evidence="4 5">DSM 45584</strain>
    </source>
</reference>
<comment type="caution">
    <text evidence="4">The sequence shown here is derived from an EMBL/GenBank/DDBJ whole genome shotgun (WGS) entry which is preliminary data.</text>
</comment>
<dbReference type="EMBL" id="JACHIW010000002">
    <property type="protein sequence ID" value="MBB5158582.1"/>
    <property type="molecule type" value="Genomic_DNA"/>
</dbReference>
<evidence type="ECO:0000256" key="1">
    <source>
        <dbReference type="ARBA" id="ARBA00022679"/>
    </source>
</evidence>
<evidence type="ECO:0000313" key="4">
    <source>
        <dbReference type="EMBL" id="MBB5158582.1"/>
    </source>
</evidence>
<comment type="similarity">
    <text evidence="2">Belongs to the CDP-alcohol phosphatidyltransferase class-I family.</text>
</comment>
<dbReference type="RefSeq" id="WP_376775149.1">
    <property type="nucleotide sequence ID" value="NZ_JACHIW010000002.1"/>
</dbReference>
<feature type="transmembrane region" description="Helical" evidence="3">
    <location>
        <begin position="70"/>
        <end position="92"/>
    </location>
</feature>
<evidence type="ECO:0000256" key="2">
    <source>
        <dbReference type="RuleBase" id="RU003750"/>
    </source>
</evidence>
<dbReference type="GO" id="GO:0016020">
    <property type="term" value="C:membrane"/>
    <property type="evidence" value="ECO:0007669"/>
    <property type="project" value="InterPro"/>
</dbReference>